<dbReference type="Proteomes" id="UP000186817">
    <property type="component" value="Unassembled WGS sequence"/>
</dbReference>
<evidence type="ECO:0000313" key="1">
    <source>
        <dbReference type="EMBL" id="OLQ05540.1"/>
    </source>
</evidence>
<gene>
    <name evidence="1" type="ORF">AK812_SmicGene11294</name>
</gene>
<comment type="caution">
    <text evidence="1">The sequence shown here is derived from an EMBL/GenBank/DDBJ whole genome shotgun (WGS) entry which is preliminary data.</text>
</comment>
<evidence type="ECO:0000313" key="2">
    <source>
        <dbReference type="Proteomes" id="UP000186817"/>
    </source>
</evidence>
<reference evidence="1 2" key="1">
    <citation type="submission" date="2016-02" db="EMBL/GenBank/DDBJ databases">
        <title>Genome analysis of coral dinoflagellate symbionts highlights evolutionary adaptations to a symbiotic lifestyle.</title>
        <authorList>
            <person name="Aranda M."/>
            <person name="Li Y."/>
            <person name="Liew Y.J."/>
            <person name="Baumgarten S."/>
            <person name="Simakov O."/>
            <person name="Wilson M."/>
            <person name="Piel J."/>
            <person name="Ashoor H."/>
            <person name="Bougouffa S."/>
            <person name="Bajic V.B."/>
            <person name="Ryu T."/>
            <person name="Ravasi T."/>
            <person name="Bayer T."/>
            <person name="Micklem G."/>
            <person name="Kim H."/>
            <person name="Bhak J."/>
            <person name="Lajeunesse T.C."/>
            <person name="Voolstra C.R."/>
        </authorList>
    </citation>
    <scope>NUCLEOTIDE SEQUENCE [LARGE SCALE GENOMIC DNA]</scope>
    <source>
        <strain evidence="1 2">CCMP2467</strain>
    </source>
</reference>
<keyword evidence="2" id="KW-1185">Reference proteome</keyword>
<dbReference type="EMBL" id="LSRX01000182">
    <property type="protein sequence ID" value="OLQ05540.1"/>
    <property type="molecule type" value="Genomic_DNA"/>
</dbReference>
<accession>A0A1Q9EDN4</accession>
<dbReference type="Pfam" id="PF04665">
    <property type="entry name" value="Pox_A32"/>
    <property type="match status" value="1"/>
</dbReference>
<dbReference type="AlphaFoldDB" id="A0A1Q9EDN4"/>
<proteinExistence type="predicted"/>
<protein>
    <submittedName>
        <fullName evidence="1">Uncharacterized protein</fullName>
    </submittedName>
</protein>
<dbReference type="InterPro" id="IPR006758">
    <property type="entry name" value="A32L"/>
</dbReference>
<name>A0A1Q9EDN4_SYMMI</name>
<organism evidence="1 2">
    <name type="scientific">Symbiodinium microadriaticum</name>
    <name type="common">Dinoflagellate</name>
    <name type="synonym">Zooxanthella microadriatica</name>
    <dbReference type="NCBI Taxonomy" id="2951"/>
    <lineage>
        <taxon>Eukaryota</taxon>
        <taxon>Sar</taxon>
        <taxon>Alveolata</taxon>
        <taxon>Dinophyceae</taxon>
        <taxon>Suessiales</taxon>
        <taxon>Symbiodiniaceae</taxon>
        <taxon>Symbiodinium</taxon>
    </lineage>
</organism>
<sequence>MRLRGPWQVKVFPTAEYTVKQPPDPVVCRTPSNGILCAPSASEKTVLLVSIGPQWEPVKKYIRDDLGVNTDREQCWWSEWDEGALRNILAMQKKITQQSKQLGMKKLYQVSIVLDDMADTPQVHKKTGDGILDTLFIRGRHYMFSTWVSTQKLRLMPSAVRVNTMFYCVFRLRNQLEIEALVEELSAMLPKEVLFSMYEEATRMKYGFWFVNLRAPKEDMFWMSFDRKFVLNGESAGPSGGQISDSTASDKSTGRSFWKRKRKMSTTIYVDSRKRVAGDDASFEFDIGETLHLQTGAKLSVFKLRVADAFLSTDRGQYLFWIDEALQTLNWAVLPIGAYTESRLASWISSNYASATYVPETNEIQIAYDGNRRILNDYEIRSLFDSSRAPGATRRAPRPAAT</sequence>